<keyword evidence="2 5" id="KW-0689">Ribosomal protein</keyword>
<evidence type="ECO:0000256" key="3">
    <source>
        <dbReference type="ARBA" id="ARBA00023274"/>
    </source>
</evidence>
<sequence length="64" mass="7802">MKAIDLREKDEVWLKKELESLLRAQFSIRMQKAMQQLNNNSQIKKIRRDIARIHTILTQKRRKI</sequence>
<dbReference type="Gene3D" id="1.10.287.310">
    <property type="match status" value="1"/>
</dbReference>
<protein>
    <recommendedName>
        <fullName evidence="4 5">Large ribosomal subunit protein uL29</fullName>
    </recommendedName>
</protein>
<evidence type="ECO:0000256" key="1">
    <source>
        <dbReference type="ARBA" id="ARBA00009254"/>
    </source>
</evidence>
<dbReference type="Pfam" id="PF00831">
    <property type="entry name" value="Ribosomal_L29"/>
    <property type="match status" value="1"/>
</dbReference>
<accession>A0A3S7JAU9</accession>
<reference evidence="6 7" key="1">
    <citation type="journal article" date="2018" name="Parasitology">
        <title>The reduced genome of Candidatus Kinetoplastibacterium sorsogonicusi, the endosymbiont of Kentomonas sorsogonicus (Trypanosomatidae): loss of the haem-synthesis pathway.</title>
        <authorList>
            <person name="Silva F.M."/>
            <person name="Kostygov A.Y."/>
            <person name="Spodareva V.V."/>
            <person name="Butenko A."/>
            <person name="Tossou R."/>
            <person name="Lukes J."/>
            <person name="Yurchenko V."/>
            <person name="Alves J.M.P."/>
        </authorList>
    </citation>
    <scope>NUCLEOTIDE SEQUENCE [LARGE SCALE GENOMIC DNA]</scope>
    <source>
        <strain evidence="6 7">MF-08</strain>
    </source>
</reference>
<dbReference type="CDD" id="cd00427">
    <property type="entry name" value="Ribosomal_L29_HIP"/>
    <property type="match status" value="1"/>
</dbReference>
<dbReference type="GO" id="GO:0006412">
    <property type="term" value="P:translation"/>
    <property type="evidence" value="ECO:0007669"/>
    <property type="project" value="UniProtKB-UniRule"/>
</dbReference>
<dbReference type="AlphaFoldDB" id="A0A3S7JAU9"/>
<proteinExistence type="inferred from homology"/>
<evidence type="ECO:0000256" key="2">
    <source>
        <dbReference type="ARBA" id="ARBA00022980"/>
    </source>
</evidence>
<dbReference type="OrthoDB" id="9815192at2"/>
<evidence type="ECO:0000256" key="4">
    <source>
        <dbReference type="ARBA" id="ARBA00035204"/>
    </source>
</evidence>
<dbReference type="KEGG" id="kso:CKSOR_00688"/>
<dbReference type="PROSITE" id="PS00579">
    <property type="entry name" value="RIBOSOMAL_L29"/>
    <property type="match status" value="1"/>
</dbReference>
<gene>
    <name evidence="5 6" type="primary">rpmC</name>
    <name evidence="6" type="ORF">CKSOR_00688</name>
</gene>
<evidence type="ECO:0000313" key="7">
    <source>
        <dbReference type="Proteomes" id="UP000266796"/>
    </source>
</evidence>
<dbReference type="FunFam" id="1.10.287.310:FF:000001">
    <property type="entry name" value="50S ribosomal protein L29"/>
    <property type="match status" value="1"/>
</dbReference>
<evidence type="ECO:0000256" key="5">
    <source>
        <dbReference type="HAMAP-Rule" id="MF_00374"/>
    </source>
</evidence>
<dbReference type="GO" id="GO:1990904">
    <property type="term" value="C:ribonucleoprotein complex"/>
    <property type="evidence" value="ECO:0007669"/>
    <property type="project" value="UniProtKB-KW"/>
</dbReference>
<comment type="similarity">
    <text evidence="1 5">Belongs to the universal ribosomal protein uL29 family.</text>
</comment>
<name>A0A3S7JAU9_9PROT</name>
<keyword evidence="7" id="KW-1185">Reference proteome</keyword>
<dbReference type="InterPro" id="IPR018254">
    <property type="entry name" value="Ribosomal_uL29_CS"/>
</dbReference>
<organism evidence="6 7">
    <name type="scientific">Candidatus Kinetoplastidibacterium kentomonadis</name>
    <dbReference type="NCBI Taxonomy" id="1576550"/>
    <lineage>
        <taxon>Bacteria</taxon>
        <taxon>Pseudomonadati</taxon>
        <taxon>Pseudomonadota</taxon>
        <taxon>Betaproteobacteria</taxon>
        <taxon>Candidatus Kinetoplastidibacterium</taxon>
    </lineage>
</organism>
<keyword evidence="3 5" id="KW-0687">Ribonucleoprotein</keyword>
<dbReference type="RefSeq" id="WP_108674178.1">
    <property type="nucleotide sequence ID" value="NZ_CP025628.1"/>
</dbReference>
<evidence type="ECO:0000313" key="6">
    <source>
        <dbReference type="EMBL" id="AWD32789.1"/>
    </source>
</evidence>
<dbReference type="GO" id="GO:0003735">
    <property type="term" value="F:structural constituent of ribosome"/>
    <property type="evidence" value="ECO:0007669"/>
    <property type="project" value="InterPro"/>
</dbReference>
<dbReference type="Proteomes" id="UP000266796">
    <property type="component" value="Chromosome"/>
</dbReference>
<dbReference type="EMBL" id="CP025628">
    <property type="protein sequence ID" value="AWD32789.1"/>
    <property type="molecule type" value="Genomic_DNA"/>
</dbReference>
<dbReference type="HAMAP" id="MF_00374">
    <property type="entry name" value="Ribosomal_uL29"/>
    <property type="match status" value="1"/>
</dbReference>
<dbReference type="InterPro" id="IPR001854">
    <property type="entry name" value="Ribosomal_uL29"/>
</dbReference>
<dbReference type="InterPro" id="IPR036049">
    <property type="entry name" value="Ribosomal_uL29_sf"/>
</dbReference>
<dbReference type="SUPFAM" id="SSF46561">
    <property type="entry name" value="Ribosomal protein L29 (L29p)"/>
    <property type="match status" value="1"/>
</dbReference>
<dbReference type="GO" id="GO:0005840">
    <property type="term" value="C:ribosome"/>
    <property type="evidence" value="ECO:0007669"/>
    <property type="project" value="UniProtKB-KW"/>
</dbReference>
<dbReference type="NCBIfam" id="TIGR00012">
    <property type="entry name" value="L29"/>
    <property type="match status" value="1"/>
</dbReference>